<keyword evidence="1" id="KW-0472">Membrane</keyword>
<gene>
    <name evidence="2" type="ORF">EI427_18695</name>
</gene>
<dbReference type="OrthoDB" id="982310at2"/>
<keyword evidence="1" id="KW-1133">Transmembrane helix</keyword>
<evidence type="ECO:0000256" key="1">
    <source>
        <dbReference type="SAM" id="Phobius"/>
    </source>
</evidence>
<feature type="transmembrane region" description="Helical" evidence="1">
    <location>
        <begin position="38"/>
        <end position="54"/>
    </location>
</feature>
<reference evidence="2 3" key="1">
    <citation type="submission" date="2018-12" db="EMBL/GenBank/DDBJ databases">
        <title>Flammeovirga pectinis sp. nov., isolated from the gut of the Korean scallop, Patinopecten yessoensis.</title>
        <authorList>
            <person name="Bae J.-W."/>
            <person name="Jeong Y.-S."/>
            <person name="Kang W."/>
        </authorList>
    </citation>
    <scope>NUCLEOTIDE SEQUENCE [LARGE SCALE GENOMIC DNA]</scope>
    <source>
        <strain evidence="2 3">L12M1</strain>
    </source>
</reference>
<dbReference type="Proteomes" id="UP000267268">
    <property type="component" value="Chromosome 1"/>
</dbReference>
<organism evidence="2 3">
    <name type="scientific">Flammeovirga pectinis</name>
    <dbReference type="NCBI Taxonomy" id="2494373"/>
    <lineage>
        <taxon>Bacteria</taxon>
        <taxon>Pseudomonadati</taxon>
        <taxon>Bacteroidota</taxon>
        <taxon>Cytophagia</taxon>
        <taxon>Cytophagales</taxon>
        <taxon>Flammeovirgaceae</taxon>
        <taxon>Flammeovirga</taxon>
    </lineage>
</organism>
<dbReference type="AlphaFoldDB" id="A0A3S9P7K9"/>
<dbReference type="KEGG" id="fll:EI427_18695"/>
<name>A0A3S9P7K9_9BACT</name>
<keyword evidence="3" id="KW-1185">Reference proteome</keyword>
<evidence type="ECO:0000313" key="3">
    <source>
        <dbReference type="Proteomes" id="UP000267268"/>
    </source>
</evidence>
<feature type="transmembrane region" description="Helical" evidence="1">
    <location>
        <begin position="7"/>
        <end position="26"/>
    </location>
</feature>
<evidence type="ECO:0000313" key="2">
    <source>
        <dbReference type="EMBL" id="AZQ64181.1"/>
    </source>
</evidence>
<proteinExistence type="predicted"/>
<accession>A0A3S9P7K9</accession>
<dbReference type="RefSeq" id="WP_126617615.1">
    <property type="nucleotide sequence ID" value="NZ_CP034562.1"/>
</dbReference>
<sequence>MSKGFGNIVNIIFVILAVAFLLLAYFEYDKGNDYMENLQLAGGVIALLAARIFLTKKTSKRDKDKGGMFKK</sequence>
<protein>
    <submittedName>
        <fullName evidence="2">Uncharacterized protein</fullName>
    </submittedName>
</protein>
<keyword evidence="1" id="KW-0812">Transmembrane</keyword>
<dbReference type="EMBL" id="CP034562">
    <property type="protein sequence ID" value="AZQ64181.1"/>
    <property type="molecule type" value="Genomic_DNA"/>
</dbReference>